<proteinExistence type="predicted"/>
<dbReference type="Proteomes" id="UP001604002">
    <property type="component" value="Unassembled WGS sequence"/>
</dbReference>
<accession>A0ABW6ZSM9</accession>
<comment type="caution">
    <text evidence="1">The sequence shown here is derived from an EMBL/GenBank/DDBJ whole genome shotgun (WGS) entry which is preliminary data.</text>
</comment>
<sequence length="122" mass="13407">MTTFLARLEAGDIGGGDDFDRHKKVVDTCRKWCKLKPQEVPKEVTRYGHLAKSGIVPMRYLSQQVGKLVAFTGKGPGSNRLLDIAIRSALDCGELVELTKDELLSLKLSGQSRAFKLSDSAK</sequence>
<protein>
    <submittedName>
        <fullName evidence="1">Uncharacterized protein</fullName>
    </submittedName>
</protein>
<organism evidence="1 2">
    <name type="scientific">Xanthobacter oligotrophicus</name>
    <dbReference type="NCBI Taxonomy" id="2607286"/>
    <lineage>
        <taxon>Bacteria</taxon>
        <taxon>Pseudomonadati</taxon>
        <taxon>Pseudomonadota</taxon>
        <taxon>Alphaproteobacteria</taxon>
        <taxon>Hyphomicrobiales</taxon>
        <taxon>Xanthobacteraceae</taxon>
        <taxon>Xanthobacter</taxon>
    </lineage>
</organism>
<evidence type="ECO:0000313" key="1">
    <source>
        <dbReference type="EMBL" id="MFG1371725.1"/>
    </source>
</evidence>
<dbReference type="EMBL" id="JBAFVH010000003">
    <property type="protein sequence ID" value="MFG1371725.1"/>
    <property type="molecule type" value="Genomic_DNA"/>
</dbReference>
<keyword evidence="2" id="KW-1185">Reference proteome</keyword>
<dbReference type="RefSeq" id="WP_393991689.1">
    <property type="nucleotide sequence ID" value="NZ_JBAFVH010000003.1"/>
</dbReference>
<gene>
    <name evidence="1" type="ORF">V5F32_06100</name>
</gene>
<evidence type="ECO:0000313" key="2">
    <source>
        <dbReference type="Proteomes" id="UP001604002"/>
    </source>
</evidence>
<name>A0ABW6ZSM9_9HYPH</name>
<reference evidence="1 2" key="1">
    <citation type="submission" date="2024-02" db="EMBL/GenBank/DDBJ databases">
        <title>Expansion and revision of Xanthobacter and proposal of Roseixanthobacter gen. nov.</title>
        <authorList>
            <person name="Soltysiak M.P.M."/>
            <person name="Jalihal A."/>
            <person name="Ory A."/>
            <person name="Chrisophersen C."/>
            <person name="Lee A.D."/>
            <person name="Boulton J."/>
            <person name="Springer M."/>
        </authorList>
    </citation>
    <scope>NUCLEOTIDE SEQUENCE [LARGE SCALE GENOMIC DNA]</scope>
    <source>
        <strain evidence="1 2">23A</strain>
    </source>
</reference>